<organism evidence="8 9">
    <name type="scientific">Plectonema radiosum NIES-515</name>
    <dbReference type="NCBI Taxonomy" id="2986073"/>
    <lineage>
        <taxon>Bacteria</taxon>
        <taxon>Bacillati</taxon>
        <taxon>Cyanobacteriota</taxon>
        <taxon>Cyanophyceae</taxon>
        <taxon>Oscillatoriophycideae</taxon>
        <taxon>Oscillatoriales</taxon>
        <taxon>Microcoleaceae</taxon>
        <taxon>Plectonema</taxon>
    </lineage>
</organism>
<gene>
    <name evidence="8" type="ORF">OGM63_27910</name>
</gene>
<evidence type="ECO:0000256" key="3">
    <source>
        <dbReference type="ARBA" id="ARBA00022448"/>
    </source>
</evidence>
<keyword evidence="5 7" id="KW-1133">Transmembrane helix</keyword>
<dbReference type="Pfam" id="PF02405">
    <property type="entry name" value="MlaE"/>
    <property type="match status" value="1"/>
</dbReference>
<evidence type="ECO:0000256" key="7">
    <source>
        <dbReference type="RuleBase" id="RU362044"/>
    </source>
</evidence>
<dbReference type="InterPro" id="IPR003453">
    <property type="entry name" value="ABC_MlaE_roteobac"/>
</dbReference>
<dbReference type="PANTHER" id="PTHR30188">
    <property type="entry name" value="ABC TRANSPORTER PERMEASE PROTEIN-RELATED"/>
    <property type="match status" value="1"/>
</dbReference>
<comment type="similarity">
    <text evidence="2 7">Belongs to the MlaE permease family.</text>
</comment>
<accession>A0ABT3B7B8</accession>
<evidence type="ECO:0000256" key="2">
    <source>
        <dbReference type="ARBA" id="ARBA00007556"/>
    </source>
</evidence>
<sequence length="259" mass="28146">MKLRPKDHLERSWIVRFGAAMLLFGQVWLHLLQGKMHNRHIMEHMVKAGPASIFPVLLVSGFAGMIFTIQTARELVQFGAENAVGGAFALAFCRELAPILTGCIIAGQVGSAFAAEIGAMRVTEQIDALYMLRTDPIDYLVLPRVIACCLMVPLLTIFALVTGIAGGVFAAFQFYQIAPEKFLESVRSFLEPSDLVIIVLKGFLFGSMIAVVGCSWGLTTKGGVKQVGESATAAVVTTWVSIFVIDFVLSLLLFNNPTF</sequence>
<keyword evidence="6 7" id="KW-0472">Membrane</keyword>
<feature type="transmembrane region" description="Helical" evidence="7">
    <location>
        <begin position="51"/>
        <end position="69"/>
    </location>
</feature>
<comment type="caution">
    <text evidence="8">The sequence shown here is derived from an EMBL/GenBank/DDBJ whole genome shotgun (WGS) entry which is preliminary data.</text>
</comment>
<comment type="subcellular location">
    <subcellularLocation>
        <location evidence="1">Membrane</location>
        <topology evidence="1">Multi-pass membrane protein</topology>
    </subcellularLocation>
</comment>
<protein>
    <submittedName>
        <fullName evidence="8">MlaE family lipid ABC transporter permease subunit</fullName>
    </submittedName>
</protein>
<evidence type="ECO:0000256" key="1">
    <source>
        <dbReference type="ARBA" id="ARBA00004141"/>
    </source>
</evidence>
<evidence type="ECO:0000256" key="6">
    <source>
        <dbReference type="ARBA" id="ARBA00023136"/>
    </source>
</evidence>
<dbReference type="NCBIfam" id="TIGR00056">
    <property type="entry name" value="MlaE family lipid ABC transporter permease subunit"/>
    <property type="match status" value="1"/>
</dbReference>
<feature type="transmembrane region" description="Helical" evidence="7">
    <location>
        <begin position="145"/>
        <end position="175"/>
    </location>
</feature>
<proteinExistence type="inferred from homology"/>
<feature type="transmembrane region" description="Helical" evidence="7">
    <location>
        <begin position="231"/>
        <end position="254"/>
    </location>
</feature>
<keyword evidence="9" id="KW-1185">Reference proteome</keyword>
<name>A0ABT3B7B8_9CYAN</name>
<dbReference type="EMBL" id="JAOWRF010000394">
    <property type="protein sequence ID" value="MCV3217289.1"/>
    <property type="molecule type" value="Genomic_DNA"/>
</dbReference>
<feature type="transmembrane region" description="Helical" evidence="7">
    <location>
        <begin position="12"/>
        <end position="31"/>
    </location>
</feature>
<evidence type="ECO:0000313" key="8">
    <source>
        <dbReference type="EMBL" id="MCV3217289.1"/>
    </source>
</evidence>
<evidence type="ECO:0000256" key="4">
    <source>
        <dbReference type="ARBA" id="ARBA00022692"/>
    </source>
</evidence>
<keyword evidence="4 7" id="KW-0812">Transmembrane</keyword>
<dbReference type="Proteomes" id="UP001526143">
    <property type="component" value="Unassembled WGS sequence"/>
</dbReference>
<reference evidence="8 9" key="1">
    <citation type="submission" date="2022-10" db="EMBL/GenBank/DDBJ databases">
        <title>Identification of biosynthetic pathway for the production of the potent trypsin inhibitor radiosumin.</title>
        <authorList>
            <person name="Fewer D.P."/>
            <person name="Delbaje E."/>
            <person name="Ouyang X."/>
            <person name="Agostino P.D."/>
            <person name="Wahlsten M."/>
            <person name="Jokela J."/>
            <person name="Permi P."/>
            <person name="Haapaniemi E."/>
            <person name="Koistinen H."/>
        </authorList>
    </citation>
    <scope>NUCLEOTIDE SEQUENCE [LARGE SCALE GENOMIC DNA]</scope>
    <source>
        <strain evidence="8 9">NIES-515</strain>
    </source>
</reference>
<keyword evidence="3" id="KW-0813">Transport</keyword>
<feature type="transmembrane region" description="Helical" evidence="7">
    <location>
        <begin position="195"/>
        <end position="219"/>
    </location>
</feature>
<evidence type="ECO:0000256" key="5">
    <source>
        <dbReference type="ARBA" id="ARBA00022989"/>
    </source>
</evidence>
<dbReference type="InterPro" id="IPR030802">
    <property type="entry name" value="Permease_MalE"/>
</dbReference>
<dbReference type="PANTHER" id="PTHR30188:SF4">
    <property type="entry name" value="PROTEIN TRIGALACTOSYLDIACYLGLYCEROL 1, CHLOROPLASTIC"/>
    <property type="match status" value="1"/>
</dbReference>
<evidence type="ECO:0000313" key="9">
    <source>
        <dbReference type="Proteomes" id="UP001526143"/>
    </source>
</evidence>